<dbReference type="SUPFAM" id="SSF51161">
    <property type="entry name" value="Trimeric LpxA-like enzymes"/>
    <property type="match status" value="1"/>
</dbReference>
<evidence type="ECO:0000313" key="11">
    <source>
        <dbReference type="EMBL" id="PXW63619.1"/>
    </source>
</evidence>
<evidence type="ECO:0000256" key="7">
    <source>
        <dbReference type="ARBA" id="ARBA00022737"/>
    </source>
</evidence>
<name>A0A2V3USE2_9HYPH</name>
<accession>A0A2V3USE2</accession>
<dbReference type="Gene3D" id="1.10.3130.10">
    <property type="entry name" value="serine acetyltransferase, domain 1"/>
    <property type="match status" value="1"/>
</dbReference>
<comment type="catalytic activity">
    <reaction evidence="9">
        <text>L-serine + acetyl-CoA = O-acetyl-L-serine + CoA</text>
        <dbReference type="Rhea" id="RHEA:24560"/>
        <dbReference type="ChEBI" id="CHEBI:33384"/>
        <dbReference type="ChEBI" id="CHEBI:57287"/>
        <dbReference type="ChEBI" id="CHEBI:57288"/>
        <dbReference type="ChEBI" id="CHEBI:58340"/>
        <dbReference type="EC" id="2.3.1.30"/>
    </reaction>
</comment>
<dbReference type="InterPro" id="IPR005881">
    <property type="entry name" value="Ser_O-AcTrfase"/>
</dbReference>
<dbReference type="InterPro" id="IPR001451">
    <property type="entry name" value="Hexapep"/>
</dbReference>
<dbReference type="GO" id="GO:0006535">
    <property type="term" value="P:cysteine biosynthetic process from serine"/>
    <property type="evidence" value="ECO:0007669"/>
    <property type="project" value="InterPro"/>
</dbReference>
<keyword evidence="5" id="KW-0028">Amino-acid biosynthesis</keyword>
<evidence type="ECO:0000256" key="6">
    <source>
        <dbReference type="ARBA" id="ARBA00022679"/>
    </source>
</evidence>
<dbReference type="NCBIfam" id="TIGR01172">
    <property type="entry name" value="cysE"/>
    <property type="match status" value="1"/>
</dbReference>
<comment type="caution">
    <text evidence="11">The sequence shown here is derived from an EMBL/GenBank/DDBJ whole genome shotgun (WGS) entry which is preliminary data.</text>
</comment>
<evidence type="ECO:0000256" key="9">
    <source>
        <dbReference type="ARBA" id="ARBA00049486"/>
    </source>
</evidence>
<evidence type="ECO:0000256" key="3">
    <source>
        <dbReference type="ARBA" id="ARBA00013266"/>
    </source>
</evidence>
<keyword evidence="12" id="KW-1185">Reference proteome</keyword>
<reference evidence="11 12" key="1">
    <citation type="submission" date="2018-05" db="EMBL/GenBank/DDBJ databases">
        <title>Genomic Encyclopedia of Type Strains, Phase IV (KMG-IV): sequencing the most valuable type-strain genomes for metagenomic binning, comparative biology and taxonomic classification.</title>
        <authorList>
            <person name="Goeker M."/>
        </authorList>
    </citation>
    <scope>NUCLEOTIDE SEQUENCE [LARGE SCALE GENOMIC DNA]</scope>
    <source>
        <strain evidence="11 12">DSM 6462</strain>
    </source>
</reference>
<dbReference type="InterPro" id="IPR042122">
    <property type="entry name" value="Ser_AcTrfase_N_sf"/>
</dbReference>
<dbReference type="InterPro" id="IPR010493">
    <property type="entry name" value="Ser_AcTrfase_N"/>
</dbReference>
<evidence type="ECO:0000256" key="5">
    <source>
        <dbReference type="ARBA" id="ARBA00022605"/>
    </source>
</evidence>
<sequence length="271" mass="29085">MRSARQSMGLADPIWLTIQAEAREGVAHEPELASLLYAGVLHRSSLEEAVAARVASRIAHDFLLPDLIEAVFLQALRADRGMRQAIRADLAAVLDRDPATTRYLEPLLHFKGFHALQAHRLSHWLWSERRRDLSLAVQSAASEALQVDIHPAVKIGRGIFFDHATGIVIGETSEIEDDVSILQGVTLGGTGSQGGDRHPKIRSGVLIGAGATLLGHIEIGHGAMVGAGSVVLHSVPPFTTVAGVPAVKVGTVNRMIEPAKSMDQMFYDVGL</sequence>
<keyword evidence="7" id="KW-0677">Repeat</keyword>
<dbReference type="Pfam" id="PF00132">
    <property type="entry name" value="Hexapep"/>
    <property type="match status" value="1"/>
</dbReference>
<dbReference type="EMBL" id="QJJK01000002">
    <property type="protein sequence ID" value="PXW63619.1"/>
    <property type="molecule type" value="Genomic_DNA"/>
</dbReference>
<dbReference type="InterPro" id="IPR011004">
    <property type="entry name" value="Trimer_LpxA-like_sf"/>
</dbReference>
<dbReference type="GO" id="GO:0005737">
    <property type="term" value="C:cytoplasm"/>
    <property type="evidence" value="ECO:0007669"/>
    <property type="project" value="InterPro"/>
</dbReference>
<dbReference type="Pfam" id="PF06426">
    <property type="entry name" value="SATase_N"/>
    <property type="match status" value="1"/>
</dbReference>
<evidence type="ECO:0000256" key="8">
    <source>
        <dbReference type="ARBA" id="ARBA00023315"/>
    </source>
</evidence>
<dbReference type="RefSeq" id="WP_110373740.1">
    <property type="nucleotide sequence ID" value="NZ_CAKNFM010000002.1"/>
</dbReference>
<evidence type="ECO:0000313" key="12">
    <source>
        <dbReference type="Proteomes" id="UP000248021"/>
    </source>
</evidence>
<evidence type="ECO:0000259" key="10">
    <source>
        <dbReference type="SMART" id="SM00971"/>
    </source>
</evidence>
<comment type="similarity">
    <text evidence="2">Belongs to the transferase hexapeptide repeat family.</text>
</comment>
<dbReference type="PANTHER" id="PTHR42811">
    <property type="entry name" value="SERINE ACETYLTRANSFERASE"/>
    <property type="match status" value="1"/>
</dbReference>
<dbReference type="Proteomes" id="UP000248021">
    <property type="component" value="Unassembled WGS sequence"/>
</dbReference>
<evidence type="ECO:0000256" key="2">
    <source>
        <dbReference type="ARBA" id="ARBA00007274"/>
    </source>
</evidence>
<dbReference type="OrthoDB" id="9801456at2"/>
<evidence type="ECO:0000256" key="1">
    <source>
        <dbReference type="ARBA" id="ARBA00004876"/>
    </source>
</evidence>
<keyword evidence="6 11" id="KW-0808">Transferase</keyword>
<protein>
    <recommendedName>
        <fullName evidence="4">Serine acetyltransferase</fullName>
        <ecNumber evidence="3">2.3.1.30</ecNumber>
    </recommendedName>
</protein>
<dbReference type="InterPro" id="IPR045304">
    <property type="entry name" value="LbH_SAT"/>
</dbReference>
<dbReference type="Gene3D" id="2.160.10.10">
    <property type="entry name" value="Hexapeptide repeat proteins"/>
    <property type="match status" value="1"/>
</dbReference>
<dbReference type="UniPathway" id="UPA00136">
    <property type="reaction ID" value="UER00199"/>
</dbReference>
<evidence type="ECO:0000256" key="4">
    <source>
        <dbReference type="ARBA" id="ARBA00018522"/>
    </source>
</evidence>
<dbReference type="InterPro" id="IPR018357">
    <property type="entry name" value="Hexapep_transf_CS"/>
</dbReference>
<gene>
    <name evidence="11" type="ORF">C7450_102537</name>
</gene>
<dbReference type="CDD" id="cd03354">
    <property type="entry name" value="LbH_SAT"/>
    <property type="match status" value="1"/>
</dbReference>
<dbReference type="PROSITE" id="PS00101">
    <property type="entry name" value="HEXAPEP_TRANSFERASES"/>
    <property type="match status" value="1"/>
</dbReference>
<comment type="pathway">
    <text evidence="1">Amino-acid biosynthesis; L-cysteine biosynthesis; L-cysteine from L-serine: step 1/2.</text>
</comment>
<dbReference type="AlphaFoldDB" id="A0A2V3USE2"/>
<dbReference type="FunFam" id="2.160.10.10:FF:000002">
    <property type="entry name" value="Serine acetyltransferase"/>
    <property type="match status" value="1"/>
</dbReference>
<dbReference type="GO" id="GO:0009001">
    <property type="term" value="F:serine O-acetyltransferase activity"/>
    <property type="evidence" value="ECO:0007669"/>
    <property type="project" value="UniProtKB-EC"/>
</dbReference>
<proteinExistence type="inferred from homology"/>
<keyword evidence="8" id="KW-0012">Acyltransferase</keyword>
<dbReference type="SMART" id="SM00971">
    <property type="entry name" value="SATase_N"/>
    <property type="match status" value="1"/>
</dbReference>
<dbReference type="NCBIfam" id="NF041874">
    <property type="entry name" value="EPS_EpsC"/>
    <property type="match status" value="1"/>
</dbReference>
<organism evidence="11 12">
    <name type="scientific">Chelatococcus asaccharovorans</name>
    <dbReference type="NCBI Taxonomy" id="28210"/>
    <lineage>
        <taxon>Bacteria</taxon>
        <taxon>Pseudomonadati</taxon>
        <taxon>Pseudomonadota</taxon>
        <taxon>Alphaproteobacteria</taxon>
        <taxon>Hyphomicrobiales</taxon>
        <taxon>Chelatococcaceae</taxon>
        <taxon>Chelatococcus</taxon>
    </lineage>
</organism>
<feature type="domain" description="Serine acetyltransferase N-terminal" evidence="10">
    <location>
        <begin position="14"/>
        <end position="118"/>
    </location>
</feature>
<dbReference type="InterPro" id="IPR053376">
    <property type="entry name" value="Serine_acetyltransferase"/>
</dbReference>
<dbReference type="EC" id="2.3.1.30" evidence="3"/>